<dbReference type="KEGG" id="halc:EY643_05625"/>
<evidence type="ECO:0000313" key="7">
    <source>
        <dbReference type="Proteomes" id="UP000326287"/>
    </source>
</evidence>
<dbReference type="RefSeq" id="WP_152661276.1">
    <property type="nucleotide sequence ID" value="NZ_CP036422.1"/>
</dbReference>
<protein>
    <submittedName>
        <fullName evidence="6">AraC family transcriptional regulator</fullName>
    </submittedName>
</protein>
<dbReference type="InterPro" id="IPR009057">
    <property type="entry name" value="Homeodomain-like_sf"/>
</dbReference>
<name>A0A5P9NH71_9GAMM</name>
<dbReference type="SUPFAM" id="SSF46689">
    <property type="entry name" value="Homeodomain-like"/>
    <property type="match status" value="2"/>
</dbReference>
<dbReference type="InterPro" id="IPR003313">
    <property type="entry name" value="AraC-bd"/>
</dbReference>
<dbReference type="Pfam" id="PF12833">
    <property type="entry name" value="HTH_18"/>
    <property type="match status" value="1"/>
</dbReference>
<keyword evidence="2" id="KW-0238">DNA-binding</keyword>
<keyword evidence="1" id="KW-0805">Transcription regulation</keyword>
<organism evidence="6 7">
    <name type="scientific">Halioglobus maricola</name>
    <dbReference type="NCBI Taxonomy" id="2601894"/>
    <lineage>
        <taxon>Bacteria</taxon>
        <taxon>Pseudomonadati</taxon>
        <taxon>Pseudomonadota</taxon>
        <taxon>Gammaproteobacteria</taxon>
        <taxon>Cellvibrionales</taxon>
        <taxon>Halieaceae</taxon>
        <taxon>Halioglobus</taxon>
    </lineage>
</organism>
<dbReference type="InterPro" id="IPR037923">
    <property type="entry name" value="HTH-like"/>
</dbReference>
<dbReference type="Pfam" id="PF02311">
    <property type="entry name" value="AraC_binding"/>
    <property type="match status" value="1"/>
</dbReference>
<keyword evidence="4" id="KW-0804">Transcription</keyword>
<evidence type="ECO:0000256" key="1">
    <source>
        <dbReference type="ARBA" id="ARBA00023015"/>
    </source>
</evidence>
<dbReference type="InterPro" id="IPR020449">
    <property type="entry name" value="Tscrpt_reg_AraC-type_HTH"/>
</dbReference>
<dbReference type="Proteomes" id="UP000326287">
    <property type="component" value="Chromosome"/>
</dbReference>
<dbReference type="AlphaFoldDB" id="A0A5P9NH71"/>
<dbReference type="SUPFAM" id="SSF51215">
    <property type="entry name" value="Regulatory protein AraC"/>
    <property type="match status" value="1"/>
</dbReference>
<dbReference type="InterPro" id="IPR018060">
    <property type="entry name" value="HTH_AraC"/>
</dbReference>
<accession>A0A5P9NH71</accession>
<reference evidence="6 7" key="1">
    <citation type="submission" date="2019-02" db="EMBL/GenBank/DDBJ databases">
        <authorList>
            <person name="Li S.-H."/>
        </authorList>
    </citation>
    <scope>NUCLEOTIDE SEQUENCE [LARGE SCALE GENOMIC DNA]</scope>
    <source>
        <strain evidence="6 7">IMCC14385</strain>
    </source>
</reference>
<dbReference type="Gene3D" id="1.10.10.60">
    <property type="entry name" value="Homeodomain-like"/>
    <property type="match status" value="2"/>
</dbReference>
<dbReference type="CDD" id="cd06986">
    <property type="entry name" value="cupin_MmsR-like_N"/>
    <property type="match status" value="1"/>
</dbReference>
<evidence type="ECO:0000256" key="4">
    <source>
        <dbReference type="ARBA" id="ARBA00023163"/>
    </source>
</evidence>
<evidence type="ECO:0000259" key="5">
    <source>
        <dbReference type="PROSITE" id="PS01124"/>
    </source>
</evidence>
<keyword evidence="3" id="KW-0010">Activator</keyword>
<sequence length="293" mass="33352">MSAPSKWPLPTRGVRFITPTFMVEKLARHPLTKECYPTAMGYYPEAAGHRMLRDRHDDNLLLYCTTGKGRLETDEWSGEITPGQLMLLPQGLPHAYQADEKDPWTLYWIHFQGASTLLFMQYLGYRDGKPVAEAGVSPLLIGAFANLLEVRRTGYSTRAFINASNHLRHLMTQVSMEISAHAGRLQSGFELEQLQAFMLEHIDQQVTLEDLAAVANMSKYHFSNRYKQLTGYSPIKHFLNMKMEHACHLLDATDLGIGEIARQVGYDDQMYFSRLFSKTIGASPRGYRNSTRK</sequence>
<dbReference type="PROSITE" id="PS01124">
    <property type="entry name" value="HTH_ARAC_FAMILY_2"/>
    <property type="match status" value="1"/>
</dbReference>
<proteinExistence type="predicted"/>
<dbReference type="GO" id="GO:0003700">
    <property type="term" value="F:DNA-binding transcription factor activity"/>
    <property type="evidence" value="ECO:0007669"/>
    <property type="project" value="InterPro"/>
</dbReference>
<dbReference type="OrthoDB" id="9803764at2"/>
<gene>
    <name evidence="6" type="ORF">EY643_05625</name>
</gene>
<dbReference type="PANTHER" id="PTHR43280:SF30">
    <property type="entry name" value="MMSAB OPERON REGULATORY PROTEIN"/>
    <property type="match status" value="1"/>
</dbReference>
<dbReference type="Gene3D" id="2.60.120.280">
    <property type="entry name" value="Regulatory protein AraC"/>
    <property type="match status" value="1"/>
</dbReference>
<dbReference type="PRINTS" id="PR00032">
    <property type="entry name" value="HTHARAC"/>
</dbReference>
<dbReference type="SMART" id="SM00342">
    <property type="entry name" value="HTH_ARAC"/>
    <property type="match status" value="1"/>
</dbReference>
<feature type="domain" description="HTH araC/xylS-type" evidence="5">
    <location>
        <begin position="192"/>
        <end position="290"/>
    </location>
</feature>
<dbReference type="GO" id="GO:0043565">
    <property type="term" value="F:sequence-specific DNA binding"/>
    <property type="evidence" value="ECO:0007669"/>
    <property type="project" value="InterPro"/>
</dbReference>
<dbReference type="PANTHER" id="PTHR43280">
    <property type="entry name" value="ARAC-FAMILY TRANSCRIPTIONAL REGULATOR"/>
    <property type="match status" value="1"/>
</dbReference>
<keyword evidence="7" id="KW-1185">Reference proteome</keyword>
<evidence type="ECO:0000256" key="3">
    <source>
        <dbReference type="ARBA" id="ARBA00023159"/>
    </source>
</evidence>
<evidence type="ECO:0000256" key="2">
    <source>
        <dbReference type="ARBA" id="ARBA00023125"/>
    </source>
</evidence>
<dbReference type="PROSITE" id="PS00041">
    <property type="entry name" value="HTH_ARAC_FAMILY_1"/>
    <property type="match status" value="1"/>
</dbReference>
<dbReference type="InterPro" id="IPR018062">
    <property type="entry name" value="HTH_AraC-typ_CS"/>
</dbReference>
<evidence type="ECO:0000313" key="6">
    <source>
        <dbReference type="EMBL" id="QFU75170.1"/>
    </source>
</evidence>
<dbReference type="EMBL" id="CP036422">
    <property type="protein sequence ID" value="QFU75170.1"/>
    <property type="molecule type" value="Genomic_DNA"/>
</dbReference>